<dbReference type="InterPro" id="IPR039437">
    <property type="entry name" value="FrzH/put_lumazine-bd"/>
</dbReference>
<dbReference type="EMBL" id="JAVDUU010000001">
    <property type="protein sequence ID" value="MDR6940254.1"/>
    <property type="molecule type" value="Genomic_DNA"/>
</dbReference>
<organism evidence="2 3">
    <name type="scientific">Mucilaginibacter pocheonensis</name>
    <dbReference type="NCBI Taxonomy" id="398050"/>
    <lineage>
        <taxon>Bacteria</taxon>
        <taxon>Pseudomonadati</taxon>
        <taxon>Bacteroidota</taxon>
        <taxon>Sphingobacteriia</taxon>
        <taxon>Sphingobacteriales</taxon>
        <taxon>Sphingobacteriaceae</taxon>
        <taxon>Mucilaginibacter</taxon>
    </lineage>
</organism>
<feature type="signal peptide" evidence="1">
    <location>
        <begin position="1"/>
        <end position="22"/>
    </location>
</feature>
<comment type="caution">
    <text evidence="2">The sequence shown here is derived from an EMBL/GenBank/DDBJ whole genome shotgun (WGS) entry which is preliminary data.</text>
</comment>
<evidence type="ECO:0000313" key="2">
    <source>
        <dbReference type="EMBL" id="MDR6940254.1"/>
    </source>
</evidence>
<name>A0ABU1T4E4_9SPHI</name>
<dbReference type="Gene3D" id="3.10.450.50">
    <property type="match status" value="1"/>
</dbReference>
<reference evidence="2 3" key="1">
    <citation type="submission" date="2023-07" db="EMBL/GenBank/DDBJ databases">
        <title>Sorghum-associated microbial communities from plants grown in Nebraska, USA.</title>
        <authorList>
            <person name="Schachtman D."/>
        </authorList>
    </citation>
    <scope>NUCLEOTIDE SEQUENCE [LARGE SCALE GENOMIC DNA]</scope>
    <source>
        <strain evidence="2 3">3262</strain>
    </source>
</reference>
<dbReference type="Proteomes" id="UP001247620">
    <property type="component" value="Unassembled WGS sequence"/>
</dbReference>
<proteinExistence type="predicted"/>
<accession>A0ABU1T4E4</accession>
<dbReference type="RefSeq" id="WP_310090682.1">
    <property type="nucleotide sequence ID" value="NZ_JAVDUU010000001.1"/>
</dbReference>
<dbReference type="InterPro" id="IPR032710">
    <property type="entry name" value="NTF2-like_dom_sf"/>
</dbReference>
<sequence length="142" mass="15567">MKTFKSILLGLALLIVCSAAKANTFTDGENLTKNYAISTYIDAMTHGKLKGLGEVLDSDAKFSMLRGKTVLNFSKNEMLESLASTKNVEQECTTTTSVIESNEAMAVIKVDMQFDGFVRSNMVTVTNTGKGWKITNVYSIFK</sequence>
<dbReference type="SUPFAM" id="SSF54427">
    <property type="entry name" value="NTF2-like"/>
    <property type="match status" value="1"/>
</dbReference>
<evidence type="ECO:0008006" key="4">
    <source>
        <dbReference type="Google" id="ProtNLM"/>
    </source>
</evidence>
<keyword evidence="1" id="KW-0732">Signal</keyword>
<protein>
    <recommendedName>
        <fullName evidence="4">Lumazine-binding</fullName>
    </recommendedName>
</protein>
<feature type="chain" id="PRO_5045410242" description="Lumazine-binding" evidence="1">
    <location>
        <begin position="23"/>
        <end position="142"/>
    </location>
</feature>
<keyword evidence="3" id="KW-1185">Reference proteome</keyword>
<evidence type="ECO:0000313" key="3">
    <source>
        <dbReference type="Proteomes" id="UP001247620"/>
    </source>
</evidence>
<evidence type="ECO:0000256" key="1">
    <source>
        <dbReference type="SAM" id="SignalP"/>
    </source>
</evidence>
<dbReference type="Pfam" id="PF12893">
    <property type="entry name" value="Lumazine_bd_2"/>
    <property type="match status" value="1"/>
</dbReference>
<gene>
    <name evidence="2" type="ORF">J2W55_000082</name>
</gene>